<comment type="subunit">
    <text evidence="6">Component of the Arp2/3 complex.</text>
</comment>
<dbReference type="GO" id="GO:0005885">
    <property type="term" value="C:Arp2/3 protein complex"/>
    <property type="evidence" value="ECO:0007669"/>
    <property type="project" value="UniProtKB-UniRule"/>
</dbReference>
<dbReference type="InterPro" id="IPR036753">
    <property type="entry name" value="ARPC3_sf"/>
</dbReference>
<evidence type="ECO:0000256" key="5">
    <source>
        <dbReference type="ARBA" id="ARBA00023212"/>
    </source>
</evidence>
<evidence type="ECO:0000313" key="7">
    <source>
        <dbReference type="EMBL" id="TPX38113.1"/>
    </source>
</evidence>
<evidence type="ECO:0000256" key="3">
    <source>
        <dbReference type="ARBA" id="ARBA00022490"/>
    </source>
</evidence>
<dbReference type="InterPro" id="IPR007204">
    <property type="entry name" value="ARPC3"/>
</dbReference>
<dbReference type="OrthoDB" id="200404at2759"/>
<organism evidence="7 8">
    <name type="scientific">Synchytrium microbalum</name>
    <dbReference type="NCBI Taxonomy" id="1806994"/>
    <lineage>
        <taxon>Eukaryota</taxon>
        <taxon>Fungi</taxon>
        <taxon>Fungi incertae sedis</taxon>
        <taxon>Chytridiomycota</taxon>
        <taxon>Chytridiomycota incertae sedis</taxon>
        <taxon>Chytridiomycetes</taxon>
        <taxon>Synchytriales</taxon>
        <taxon>Synchytriaceae</taxon>
        <taxon>Synchytrium</taxon>
    </lineage>
</organism>
<comment type="similarity">
    <text evidence="2 6">Belongs to the ARPC3 family.</text>
</comment>
<dbReference type="PIRSF" id="PIRSF016315">
    <property type="entry name" value="ARP2/3_P21-Arc"/>
    <property type="match status" value="1"/>
</dbReference>
<evidence type="ECO:0000256" key="6">
    <source>
        <dbReference type="PIRNR" id="PIRNR016315"/>
    </source>
</evidence>
<dbReference type="GO" id="GO:0003779">
    <property type="term" value="F:actin binding"/>
    <property type="evidence" value="ECO:0007669"/>
    <property type="project" value="UniProtKB-KW"/>
</dbReference>
<dbReference type="GO" id="GO:0030833">
    <property type="term" value="P:regulation of actin filament polymerization"/>
    <property type="evidence" value="ECO:0007669"/>
    <property type="project" value="InterPro"/>
</dbReference>
<dbReference type="RefSeq" id="XP_031027828.1">
    <property type="nucleotide sequence ID" value="XM_031166039.1"/>
</dbReference>
<comment type="function">
    <text evidence="6">Functions as component of the Arp2/3 complex which is involved in regulation of actin polymerization and together with an activating nucleation-promoting factor (NPF) mediates the formation of branched actin networks.</text>
</comment>
<reference evidence="7 8" key="1">
    <citation type="journal article" date="2019" name="Sci. Rep.">
        <title>Comparative genomics of chytrid fungi reveal insights into the obligate biotrophic and pathogenic lifestyle of Synchytrium endobioticum.</title>
        <authorList>
            <person name="van de Vossenberg B.T.L.H."/>
            <person name="Warris S."/>
            <person name="Nguyen H.D.T."/>
            <person name="van Gent-Pelzer M.P.E."/>
            <person name="Joly D.L."/>
            <person name="van de Geest H.C."/>
            <person name="Bonants P.J.M."/>
            <person name="Smith D.S."/>
            <person name="Levesque C.A."/>
            <person name="van der Lee T.A.J."/>
        </authorList>
    </citation>
    <scope>NUCLEOTIDE SEQUENCE [LARGE SCALE GENOMIC DNA]</scope>
    <source>
        <strain evidence="7 8">JEL517</strain>
    </source>
</reference>
<evidence type="ECO:0000313" key="8">
    <source>
        <dbReference type="Proteomes" id="UP000319731"/>
    </source>
</evidence>
<dbReference type="STRING" id="1806994.A0A507CJZ8"/>
<keyword evidence="8" id="KW-1185">Reference proteome</keyword>
<proteinExistence type="inferred from homology"/>
<comment type="subcellular location">
    <subcellularLocation>
        <location evidence="1 6">Cytoplasm</location>
        <location evidence="1 6">Cytoskeleton</location>
    </subcellularLocation>
</comment>
<dbReference type="Pfam" id="PF04062">
    <property type="entry name" value="P21-Arc"/>
    <property type="match status" value="1"/>
</dbReference>
<keyword evidence="3 6" id="KW-0963">Cytoplasm</keyword>
<dbReference type="GeneID" id="42001336"/>
<keyword evidence="5 6" id="KW-0206">Cytoskeleton</keyword>
<dbReference type="GO" id="GO:0034314">
    <property type="term" value="P:Arp2/3 complex-mediated actin nucleation"/>
    <property type="evidence" value="ECO:0007669"/>
    <property type="project" value="UniProtKB-UniRule"/>
</dbReference>
<accession>A0A507CJZ8</accession>
<dbReference type="SUPFAM" id="SSF69060">
    <property type="entry name" value="Arp2/3 complex 21 kDa subunit ARPC3"/>
    <property type="match status" value="1"/>
</dbReference>
<sequence>MPAYHSSYNEGTYKAVGNLAVLPLKSKIRGPALPWANSDPTAEDIVDEAISLFRANSFFRNFEIKGNADRVLIYMILFVSECLGKLAKNPSLVEAGRVLSTHANQNFAIPGDANFPLNALYEKPASRTDADIMRQYLSQLRQEVANRLPQRVYDGDKPSKWWMCFAKRKFMNIGSITGTGV</sequence>
<protein>
    <recommendedName>
        <fullName evidence="6">Actin-related protein 2/3 complex subunit 3</fullName>
    </recommendedName>
</protein>
<comment type="caution">
    <text evidence="7">The sequence shown here is derived from an EMBL/GenBank/DDBJ whole genome shotgun (WGS) entry which is preliminary data.</text>
</comment>
<gene>
    <name evidence="7" type="ORF">SmJEL517_g00109</name>
</gene>
<evidence type="ECO:0000256" key="2">
    <source>
        <dbReference type="ARBA" id="ARBA00010856"/>
    </source>
</evidence>
<evidence type="ECO:0000256" key="1">
    <source>
        <dbReference type="ARBA" id="ARBA00004245"/>
    </source>
</evidence>
<dbReference type="Gene3D" id="1.10.1760.10">
    <property type="entry name" value="Actin-related protein 2/3 complex subunit 3"/>
    <property type="match status" value="1"/>
</dbReference>
<dbReference type="Proteomes" id="UP000319731">
    <property type="component" value="Unassembled WGS sequence"/>
</dbReference>
<evidence type="ECO:0000256" key="4">
    <source>
        <dbReference type="ARBA" id="ARBA00023203"/>
    </source>
</evidence>
<dbReference type="PANTHER" id="PTHR12391">
    <property type="entry name" value="ARP2/3 COMPLEX 21 KD SUBUNIT"/>
    <property type="match status" value="1"/>
</dbReference>
<dbReference type="AlphaFoldDB" id="A0A507CJZ8"/>
<keyword evidence="4 6" id="KW-0009">Actin-binding</keyword>
<name>A0A507CJZ8_9FUNG</name>
<dbReference type="EMBL" id="QEAO01000001">
    <property type="protein sequence ID" value="TPX38113.1"/>
    <property type="molecule type" value="Genomic_DNA"/>
</dbReference>